<feature type="non-terminal residue" evidence="1">
    <location>
        <position position="275"/>
    </location>
</feature>
<dbReference type="RefSeq" id="XP_007317247.1">
    <property type="nucleotide sequence ID" value="XM_007317185.1"/>
</dbReference>
<dbReference type="GeneID" id="18818806"/>
<dbReference type="AlphaFoldDB" id="F8NTZ8"/>
<evidence type="ECO:0000313" key="1">
    <source>
        <dbReference type="EMBL" id="EGO25125.1"/>
    </source>
</evidence>
<proteinExistence type="predicted"/>
<organism>
    <name type="scientific">Serpula lacrymans var. lacrymans (strain S7.9)</name>
    <name type="common">Dry rot fungus</name>
    <dbReference type="NCBI Taxonomy" id="578457"/>
    <lineage>
        <taxon>Eukaryota</taxon>
        <taxon>Fungi</taxon>
        <taxon>Dikarya</taxon>
        <taxon>Basidiomycota</taxon>
        <taxon>Agaricomycotina</taxon>
        <taxon>Agaricomycetes</taxon>
        <taxon>Agaricomycetidae</taxon>
        <taxon>Boletales</taxon>
        <taxon>Coniophorineae</taxon>
        <taxon>Serpulaceae</taxon>
        <taxon>Serpula</taxon>
    </lineage>
</organism>
<name>F8NTZ8_SERL9</name>
<dbReference type="Proteomes" id="UP000008064">
    <property type="component" value="Unassembled WGS sequence"/>
</dbReference>
<dbReference type="OrthoDB" id="2690274at2759"/>
<dbReference type="HOGENOM" id="CLU_1013960_0_0_1"/>
<dbReference type="EMBL" id="GL945433">
    <property type="protein sequence ID" value="EGO25125.1"/>
    <property type="molecule type" value="Genomic_DNA"/>
</dbReference>
<sequence>MSILDICEPFPAECYPSIFDLLRPTNFPMHSSLTTDDTALFDEVNVSHTRHMLHRDIDELERLNSGVELLNAEMSRIQTLIARFDERRSHLQNNIFVRKAKIHPLRTYPVELLQEIFKHCLPEDRSIRPNARTAPLLLGQVCRRWRAISYATSELWAGVALEDPGYWISALEISMTQAWLNRSKNRPLTVKIHSYSKSGHAIGYASPLMSLLMSHESHLGHLSLTGQWDYLSSLLRYSNSLPMLQSLILNLTVDRPGSFIVGLSQFATSSLPLFP</sequence>
<dbReference type="KEGG" id="sla:SERLADRAFT_464834"/>
<accession>F8NTZ8</accession>
<protein>
    <submittedName>
        <fullName evidence="1">Uncharacterized protein</fullName>
    </submittedName>
</protein>
<gene>
    <name evidence="1" type="ORF">SERLADRAFT_464834</name>
</gene>
<reference evidence="1" key="1">
    <citation type="submission" date="2011-04" db="EMBL/GenBank/DDBJ databases">
        <title>Evolution of plant cell wall degrading machinery underlies the functional diversity of forest fungi.</title>
        <authorList>
            <consortium name="US DOE Joint Genome Institute (JGI-PGF)"/>
            <person name="Eastwood D.C."/>
            <person name="Floudas D."/>
            <person name="Binder M."/>
            <person name="Majcherczyk A."/>
            <person name="Schneider P."/>
            <person name="Aerts A."/>
            <person name="Asiegbu F.O."/>
            <person name="Baker S.E."/>
            <person name="Barry K."/>
            <person name="Bendiksby M."/>
            <person name="Blumentritt M."/>
            <person name="Coutinho P.M."/>
            <person name="Cullen D."/>
            <person name="Cullen D."/>
            <person name="Gathman A."/>
            <person name="Goodell B."/>
            <person name="Henrissat B."/>
            <person name="Ihrmark K."/>
            <person name="Kauserud H."/>
            <person name="Kohler A."/>
            <person name="LaButti K."/>
            <person name="Lapidus A."/>
            <person name="Lavin J.L."/>
            <person name="Lee Y.-H."/>
            <person name="Lindquist E."/>
            <person name="Lilly W."/>
            <person name="Lucas S."/>
            <person name="Morin E."/>
            <person name="Murat C."/>
            <person name="Oguiza J.A."/>
            <person name="Park J."/>
            <person name="Pisabarro A.G."/>
            <person name="Riley R."/>
            <person name="Rosling A."/>
            <person name="Salamov A."/>
            <person name="Schmidt O."/>
            <person name="Schmutz J."/>
            <person name="Skrede I."/>
            <person name="Stenlid J."/>
            <person name="Wiebenga A."/>
            <person name="Xie X."/>
            <person name="Kues U."/>
            <person name="Hibbett D.S."/>
            <person name="Hoffmeister D."/>
            <person name="Hogberg N."/>
            <person name="Martin F."/>
            <person name="Grigoriev I.V."/>
            <person name="Watkinson S.C."/>
        </authorList>
    </citation>
    <scope>NUCLEOTIDE SEQUENCE</scope>
    <source>
        <strain evidence="1">S7.9</strain>
    </source>
</reference>